<dbReference type="AlphaFoldDB" id="A0A495JTB7"/>
<keyword evidence="4" id="KW-0732">Signal</keyword>
<keyword evidence="2" id="KW-0843">Virulence</keyword>
<dbReference type="CDD" id="cd16013">
    <property type="entry name" value="AcpA"/>
    <property type="match status" value="1"/>
</dbReference>
<organism evidence="5 6">
    <name type="scientific">Micromonospora pisi</name>
    <dbReference type="NCBI Taxonomy" id="589240"/>
    <lineage>
        <taxon>Bacteria</taxon>
        <taxon>Bacillati</taxon>
        <taxon>Actinomycetota</taxon>
        <taxon>Actinomycetes</taxon>
        <taxon>Micromonosporales</taxon>
        <taxon>Micromonosporaceae</taxon>
        <taxon>Micromonospora</taxon>
    </lineage>
</organism>
<proteinExistence type="predicted"/>
<feature type="compositionally biased region" description="Pro residues" evidence="3">
    <location>
        <begin position="553"/>
        <end position="568"/>
    </location>
</feature>
<feature type="signal peptide" evidence="4">
    <location>
        <begin position="1"/>
        <end position="17"/>
    </location>
</feature>
<gene>
    <name evidence="5" type="ORF">BDK92_6196</name>
</gene>
<evidence type="ECO:0000313" key="6">
    <source>
        <dbReference type="Proteomes" id="UP000277671"/>
    </source>
</evidence>
<dbReference type="InterPro" id="IPR017850">
    <property type="entry name" value="Alkaline_phosphatase_core_sf"/>
</dbReference>
<dbReference type="Pfam" id="PF04185">
    <property type="entry name" value="Phosphoesterase"/>
    <property type="match status" value="1"/>
</dbReference>
<evidence type="ECO:0000256" key="2">
    <source>
        <dbReference type="ARBA" id="ARBA00023026"/>
    </source>
</evidence>
<dbReference type="EMBL" id="RBKT01000001">
    <property type="protein sequence ID" value="RKR91788.1"/>
    <property type="molecule type" value="Genomic_DNA"/>
</dbReference>
<accession>A0A495JTB7</accession>
<comment type="caution">
    <text evidence="5">The sequence shown here is derived from an EMBL/GenBank/DDBJ whole genome shotgun (WGS) entry which is preliminary data.</text>
</comment>
<evidence type="ECO:0000256" key="4">
    <source>
        <dbReference type="SAM" id="SignalP"/>
    </source>
</evidence>
<dbReference type="PANTHER" id="PTHR31956">
    <property type="entry name" value="NON-SPECIFIC PHOSPHOLIPASE C4-RELATED"/>
    <property type="match status" value="1"/>
</dbReference>
<dbReference type="InterPro" id="IPR007312">
    <property type="entry name" value="Phosphoesterase"/>
</dbReference>
<dbReference type="RefSeq" id="WP_121159889.1">
    <property type="nucleotide sequence ID" value="NZ_RBKT01000001.1"/>
</dbReference>
<evidence type="ECO:0000313" key="5">
    <source>
        <dbReference type="EMBL" id="RKR91788.1"/>
    </source>
</evidence>
<feature type="chain" id="PRO_5038729238" evidence="4">
    <location>
        <begin position="18"/>
        <end position="568"/>
    </location>
</feature>
<evidence type="ECO:0000256" key="1">
    <source>
        <dbReference type="ARBA" id="ARBA00022801"/>
    </source>
</evidence>
<feature type="region of interest" description="Disordered" evidence="3">
    <location>
        <begin position="536"/>
        <end position="568"/>
    </location>
</feature>
<protein>
    <submittedName>
        <fullName evidence="5">Phospholipase C</fullName>
    </submittedName>
</protein>
<dbReference type="GO" id="GO:0042578">
    <property type="term" value="F:phosphoric ester hydrolase activity"/>
    <property type="evidence" value="ECO:0007669"/>
    <property type="project" value="UniProtKB-ARBA"/>
</dbReference>
<evidence type="ECO:0000256" key="3">
    <source>
        <dbReference type="SAM" id="MobiDB-lite"/>
    </source>
</evidence>
<dbReference type="PANTHER" id="PTHR31956:SF1">
    <property type="entry name" value="NON-SPECIFIC PHOSPHOLIPASE C1"/>
    <property type="match status" value="1"/>
</dbReference>
<reference evidence="5 6" key="1">
    <citation type="submission" date="2018-10" db="EMBL/GenBank/DDBJ databases">
        <title>Sequencing the genomes of 1000 actinobacteria strains.</title>
        <authorList>
            <person name="Klenk H.-P."/>
        </authorList>
    </citation>
    <scope>NUCLEOTIDE SEQUENCE [LARGE SCALE GENOMIC DNA]</scope>
    <source>
        <strain evidence="5 6">DSM 45175</strain>
    </source>
</reference>
<dbReference type="OrthoDB" id="4181857at2"/>
<name>A0A495JTB7_9ACTN</name>
<dbReference type="Gene3D" id="3.40.720.10">
    <property type="entry name" value="Alkaline Phosphatase, subunit A"/>
    <property type="match status" value="1"/>
</dbReference>
<keyword evidence="1" id="KW-0378">Hydrolase</keyword>
<keyword evidence="6" id="KW-1185">Reference proteome</keyword>
<sequence length="568" mass="59301">MPLVRPLGAAAAVAALAAAVAIGGVYTAETSVNAAPKADNSAKTATPIKHVVVIYDENNSFDHYFGTYPHAANTDGTTFKAVPGTPIPNNYISHPELLTKNPNAFNPQRLDAAHALTCDQSHSYGSEQKAFDGGLMDRFVEETETSSCSPSTLYGTDGIVMDYYDGNTVTALWNLAQNYSMSDNSFSTGFGPSTPGALNLVSGNTSGALTVNSVTGNPTSTTTSTVTSDPDPYYDDCADNNHTKTSNLIKMTGKNIGDLLNQRRVSWGWFQDGFTPTTTAANSPTGYAVCGAQVPITAENANFPLGAYVPHHAPFAYYQSTSNPHHLLPASLDEVGHDGQANHNYDVSYFYQALAANKLPAVSFVKAAAAQDGHPGSSNPVDEQISLVKEINAIEASPEWADTAIVLAYDDSDGWYDHVVAPITNGSAAAGNSAICTNAAILDIGGEQNRCGPGPRQPLLVISPFAKKNFIDHTLTTQSSILKLIEDNWSTGQIGGVSADASAGTLNNMFDFKAPPGQATRLTLAANGTVASVIKVHGHGQPPAPGCGDSPDPGKPGPGEAAPPQPGC</sequence>
<dbReference type="Proteomes" id="UP000277671">
    <property type="component" value="Unassembled WGS sequence"/>
</dbReference>